<sequence>MQIFCQLCLTCHSINAQYNMFRYLLRLLLVGAIVSGNLTNVFGQEQTGCLLPNGRIHYQENGVHGGKTNYNTNPNVLISTVFCVTVVTTNPNCRVNKKKNAANQGTKRKFYLVQCPLDDYVPLIILAIGGLGFFSIRKLKPAAI</sequence>
<keyword evidence="3" id="KW-1185">Reference proteome</keyword>
<protein>
    <submittedName>
        <fullName evidence="2">Uncharacterized protein</fullName>
    </submittedName>
</protein>
<evidence type="ECO:0000313" key="3">
    <source>
        <dbReference type="Proteomes" id="UP000199666"/>
    </source>
</evidence>
<dbReference type="EMBL" id="FOPP01000003">
    <property type="protein sequence ID" value="SFG93678.1"/>
    <property type="molecule type" value="Genomic_DNA"/>
</dbReference>
<keyword evidence="1" id="KW-0812">Transmembrane</keyword>
<accession>A0A1I2VWR8</accession>
<evidence type="ECO:0000313" key="2">
    <source>
        <dbReference type="EMBL" id="SFG93678.1"/>
    </source>
</evidence>
<organism evidence="2 3">
    <name type="scientific">Pedobacter insulae</name>
    <dbReference type="NCBI Taxonomy" id="414048"/>
    <lineage>
        <taxon>Bacteria</taxon>
        <taxon>Pseudomonadati</taxon>
        <taxon>Bacteroidota</taxon>
        <taxon>Sphingobacteriia</taxon>
        <taxon>Sphingobacteriales</taxon>
        <taxon>Sphingobacteriaceae</taxon>
        <taxon>Pedobacter</taxon>
    </lineage>
</organism>
<evidence type="ECO:0000256" key="1">
    <source>
        <dbReference type="SAM" id="Phobius"/>
    </source>
</evidence>
<dbReference type="AlphaFoldDB" id="A0A1I2VWR8"/>
<proteinExistence type="predicted"/>
<dbReference type="Proteomes" id="UP000199666">
    <property type="component" value="Unassembled WGS sequence"/>
</dbReference>
<gene>
    <name evidence="2" type="ORF">SAMN04489864_103325</name>
</gene>
<reference evidence="2 3" key="1">
    <citation type="submission" date="2016-10" db="EMBL/GenBank/DDBJ databases">
        <authorList>
            <person name="de Groot N.N."/>
        </authorList>
    </citation>
    <scope>NUCLEOTIDE SEQUENCE [LARGE SCALE GENOMIC DNA]</scope>
    <source>
        <strain evidence="2 3">DSM 18684</strain>
    </source>
</reference>
<keyword evidence="1" id="KW-1133">Transmembrane helix</keyword>
<name>A0A1I2VWR8_9SPHI</name>
<feature type="transmembrane region" description="Helical" evidence="1">
    <location>
        <begin position="120"/>
        <end position="136"/>
    </location>
</feature>
<keyword evidence="1" id="KW-0472">Membrane</keyword>